<accession>A0A923MTQ5</accession>
<comment type="caution">
    <text evidence="1">The sequence shown here is derived from an EMBL/GenBank/DDBJ whole genome shotgun (WGS) entry which is preliminary data.</text>
</comment>
<organism evidence="1 2">
    <name type="scientific">Ramlibacter cellulosilyticus</name>
    <dbReference type="NCBI Taxonomy" id="2764187"/>
    <lineage>
        <taxon>Bacteria</taxon>
        <taxon>Pseudomonadati</taxon>
        <taxon>Pseudomonadota</taxon>
        <taxon>Betaproteobacteria</taxon>
        <taxon>Burkholderiales</taxon>
        <taxon>Comamonadaceae</taxon>
        <taxon>Ramlibacter</taxon>
    </lineage>
</organism>
<dbReference type="SUPFAM" id="SSF49899">
    <property type="entry name" value="Concanavalin A-like lectins/glucanases"/>
    <property type="match status" value="1"/>
</dbReference>
<dbReference type="Pfam" id="PF05593">
    <property type="entry name" value="RHS_repeat"/>
    <property type="match status" value="1"/>
</dbReference>
<dbReference type="Proteomes" id="UP000608513">
    <property type="component" value="Unassembled WGS sequence"/>
</dbReference>
<dbReference type="InterPro" id="IPR050708">
    <property type="entry name" value="T6SS_VgrG/RHS"/>
</dbReference>
<dbReference type="PANTHER" id="PTHR32305">
    <property type="match status" value="1"/>
</dbReference>
<dbReference type="EMBL" id="JACORT010000009">
    <property type="protein sequence ID" value="MBC5785078.1"/>
    <property type="molecule type" value="Genomic_DNA"/>
</dbReference>
<dbReference type="InterPro" id="IPR031325">
    <property type="entry name" value="RHS_repeat"/>
</dbReference>
<dbReference type="InterPro" id="IPR006530">
    <property type="entry name" value="YD"/>
</dbReference>
<dbReference type="PANTHER" id="PTHR32305:SF15">
    <property type="entry name" value="PROTEIN RHSA-RELATED"/>
    <property type="match status" value="1"/>
</dbReference>
<dbReference type="InterPro" id="IPR013320">
    <property type="entry name" value="ConA-like_dom_sf"/>
</dbReference>
<reference evidence="1" key="1">
    <citation type="submission" date="2020-08" db="EMBL/GenBank/DDBJ databases">
        <title>Ramlibacter sp. USB13 16S ribosomal RNA gene genome sequencing and assembly.</title>
        <authorList>
            <person name="Kang M."/>
        </authorList>
    </citation>
    <scope>NUCLEOTIDE SEQUENCE</scope>
    <source>
        <strain evidence="1">USB13</strain>
    </source>
</reference>
<evidence type="ECO:0008006" key="3">
    <source>
        <dbReference type="Google" id="ProtNLM"/>
    </source>
</evidence>
<evidence type="ECO:0000313" key="1">
    <source>
        <dbReference type="EMBL" id="MBC5785078.1"/>
    </source>
</evidence>
<dbReference type="Gene3D" id="2.180.10.10">
    <property type="entry name" value="RHS repeat-associated core"/>
    <property type="match status" value="1"/>
</dbReference>
<proteinExistence type="predicted"/>
<keyword evidence="2" id="KW-1185">Reference proteome</keyword>
<dbReference type="AlphaFoldDB" id="A0A923MTQ5"/>
<name>A0A923MTQ5_9BURK</name>
<evidence type="ECO:0000313" key="2">
    <source>
        <dbReference type="Proteomes" id="UP000608513"/>
    </source>
</evidence>
<protein>
    <recommendedName>
        <fullName evidence="3">RHS repeat protein</fullName>
    </recommendedName>
</protein>
<sequence>MNGQWYHVAVSRVGGAVYAFVNGVAYAVTTSLGTTPLYANLNSPRVIGGQSASPYRILNGYVDDLRVTMGKARYDSSFTPPNTAWADSAATKGHTKGDIQSVTDAAGHVVQYVLYDPARRPRQMVDAKGITTDITYAPRGWVATVTVAPPGGASRTTTYTYDDVGQLTGVSLPDGTSLAYSYDAAHRMTGVSDARGNSITYTLDAAGNRTGEDVKDAAGMLRRSVARSFDALNRVQQVTGAAE</sequence>
<dbReference type="Pfam" id="PF13385">
    <property type="entry name" value="Laminin_G_3"/>
    <property type="match status" value="1"/>
</dbReference>
<gene>
    <name evidence="1" type="ORF">H8N03_19180</name>
</gene>
<dbReference type="NCBIfam" id="TIGR01643">
    <property type="entry name" value="YD_repeat_2x"/>
    <property type="match status" value="3"/>
</dbReference>